<dbReference type="Pfam" id="PF13091">
    <property type="entry name" value="PLDc_2"/>
    <property type="match status" value="2"/>
</dbReference>
<proteinExistence type="predicted"/>
<name>A0ABN1IE12_9GAMM</name>
<evidence type="ECO:0000313" key="2">
    <source>
        <dbReference type="EMBL" id="GAA0709732.1"/>
    </source>
</evidence>
<dbReference type="Gene3D" id="3.30.870.10">
    <property type="entry name" value="Endonuclease Chain A"/>
    <property type="match status" value="2"/>
</dbReference>
<feature type="domain" description="PLD phosphodiesterase" evidence="1">
    <location>
        <begin position="423"/>
        <end position="450"/>
    </location>
</feature>
<sequence>MTLRLASAFDDIAAYWRRVGSIVALVILGFALGACSSLRTDFVKQPSQALPPTTNTPSARYIRSEVDQHLDKSGFRLLTRSTNALMSRIALADHAKRSIDLQYYIFNNDETGRLVAQRLLAAADRGVRVRILLDDINLSDAIDMLDALDAHPNIKVRLFNPFHTHNPSLLSRVTQFLLDAHRLNRRMHNKSFIVDNTVAIVGGRNIGDDYFDAGNDTRFRDLDLIAVGPVVQEASHAFDEYWNCDAAYPVTAFRGKHASHYDLVQLRADLGRDARAFAQSDYAQATLDELPDGPSADRPGAWFWGPAMLVADQPEKLDTDKDEPALRIGPQIKTMTDQAQQDVLLISPYFVPGEDGTSYLTGLTARGVAVKVLTNSLASTDEPAVHAGYSRYRRGLLEGGVQLYELRAAVGTSQPATAAGKSSGVSLHAKAIVVDEQLVFIGSMNMDERSKLLNTEMGVIVDCPQLADAVKQFFDTATLPANAYHVVLTTPESTSHVGKMQWQANDGDKPVIHDRDPDATMKRRLEVVILKLLPIEGLL</sequence>
<reference evidence="2 3" key="1">
    <citation type="journal article" date="2019" name="Int. J. Syst. Evol. Microbiol.">
        <title>The Global Catalogue of Microorganisms (GCM) 10K type strain sequencing project: providing services to taxonomists for standard genome sequencing and annotation.</title>
        <authorList>
            <consortium name="The Broad Institute Genomics Platform"/>
            <consortium name="The Broad Institute Genome Sequencing Center for Infectious Disease"/>
            <person name="Wu L."/>
            <person name="Ma J."/>
        </authorList>
    </citation>
    <scope>NUCLEOTIDE SEQUENCE [LARGE SCALE GENOMIC DNA]</scope>
    <source>
        <strain evidence="2 3">JCM 15421</strain>
    </source>
</reference>
<protein>
    <submittedName>
        <fullName evidence="2">Phospholipase D family protein</fullName>
    </submittedName>
</protein>
<dbReference type="PANTHER" id="PTHR21248:SF12">
    <property type="entry name" value="CARDIOLIPIN SYNTHASE C"/>
    <property type="match status" value="1"/>
</dbReference>
<dbReference type="InterPro" id="IPR025202">
    <property type="entry name" value="PLD-like_dom"/>
</dbReference>
<dbReference type="CDD" id="cd09113">
    <property type="entry name" value="PLDc_ymdC_like_2"/>
    <property type="match status" value="1"/>
</dbReference>
<dbReference type="PROSITE" id="PS51257">
    <property type="entry name" value="PROKAR_LIPOPROTEIN"/>
    <property type="match status" value="1"/>
</dbReference>
<evidence type="ECO:0000313" key="3">
    <source>
        <dbReference type="Proteomes" id="UP001501523"/>
    </source>
</evidence>
<evidence type="ECO:0000259" key="1">
    <source>
        <dbReference type="PROSITE" id="PS50035"/>
    </source>
</evidence>
<dbReference type="Proteomes" id="UP001501523">
    <property type="component" value="Unassembled WGS sequence"/>
</dbReference>
<dbReference type="SUPFAM" id="SSF56024">
    <property type="entry name" value="Phospholipase D/nuclease"/>
    <property type="match status" value="2"/>
</dbReference>
<keyword evidence="3" id="KW-1185">Reference proteome</keyword>
<dbReference type="InterPro" id="IPR001736">
    <property type="entry name" value="PLipase_D/transphosphatidylase"/>
</dbReference>
<dbReference type="PANTHER" id="PTHR21248">
    <property type="entry name" value="CARDIOLIPIN SYNTHASE"/>
    <property type="match status" value="1"/>
</dbReference>
<gene>
    <name evidence="2" type="ORF">GCM10009105_10410</name>
</gene>
<accession>A0ABN1IE12</accession>
<feature type="domain" description="PLD phosphodiesterase" evidence="1">
    <location>
        <begin position="183"/>
        <end position="210"/>
    </location>
</feature>
<dbReference type="PROSITE" id="PS50035">
    <property type="entry name" value="PLD"/>
    <property type="match status" value="2"/>
</dbReference>
<dbReference type="EMBL" id="BAAAEU010000005">
    <property type="protein sequence ID" value="GAA0709732.1"/>
    <property type="molecule type" value="Genomic_DNA"/>
</dbReference>
<comment type="caution">
    <text evidence="2">The sequence shown here is derived from an EMBL/GenBank/DDBJ whole genome shotgun (WGS) entry which is preliminary data.</text>
</comment>
<organism evidence="2 3">
    <name type="scientific">Dokdonella soli</name>
    <dbReference type="NCBI Taxonomy" id="529810"/>
    <lineage>
        <taxon>Bacteria</taxon>
        <taxon>Pseudomonadati</taxon>
        <taxon>Pseudomonadota</taxon>
        <taxon>Gammaproteobacteria</taxon>
        <taxon>Lysobacterales</taxon>
        <taxon>Rhodanobacteraceae</taxon>
        <taxon>Dokdonella</taxon>
    </lineage>
</organism>
<dbReference type="CDD" id="cd09111">
    <property type="entry name" value="PLDc_ymdC_like_1"/>
    <property type="match status" value="1"/>
</dbReference>
<dbReference type="SMART" id="SM00155">
    <property type="entry name" value="PLDc"/>
    <property type="match status" value="2"/>
</dbReference>